<dbReference type="OrthoDB" id="2286242at2759"/>
<organism evidence="1 2">
    <name type="scientific">Brachionus plicatilis</name>
    <name type="common">Marine rotifer</name>
    <name type="synonym">Brachionus muelleri</name>
    <dbReference type="NCBI Taxonomy" id="10195"/>
    <lineage>
        <taxon>Eukaryota</taxon>
        <taxon>Metazoa</taxon>
        <taxon>Spiralia</taxon>
        <taxon>Gnathifera</taxon>
        <taxon>Rotifera</taxon>
        <taxon>Eurotatoria</taxon>
        <taxon>Monogononta</taxon>
        <taxon>Pseudotrocha</taxon>
        <taxon>Ploima</taxon>
        <taxon>Brachionidae</taxon>
        <taxon>Brachionus</taxon>
    </lineage>
</organism>
<dbReference type="InterPro" id="IPR043502">
    <property type="entry name" value="DNA/RNA_pol_sf"/>
</dbReference>
<dbReference type="STRING" id="10195.A0A3M7QPP4"/>
<proteinExistence type="predicted"/>
<dbReference type="AlphaFoldDB" id="A0A3M7QPP4"/>
<evidence type="ECO:0000313" key="1">
    <source>
        <dbReference type="EMBL" id="RNA13044.1"/>
    </source>
</evidence>
<gene>
    <name evidence="1" type="ORF">BpHYR1_018753</name>
</gene>
<reference evidence="1 2" key="1">
    <citation type="journal article" date="2018" name="Sci. Rep.">
        <title>Genomic signatures of local adaptation to the degree of environmental predictability in rotifers.</title>
        <authorList>
            <person name="Franch-Gras L."/>
            <person name="Hahn C."/>
            <person name="Garcia-Roger E.M."/>
            <person name="Carmona M.J."/>
            <person name="Serra M."/>
            <person name="Gomez A."/>
        </authorList>
    </citation>
    <scope>NUCLEOTIDE SEQUENCE [LARGE SCALE GENOMIC DNA]</scope>
    <source>
        <strain evidence="1">HYR1</strain>
    </source>
</reference>
<name>A0A3M7QPP4_BRAPC</name>
<accession>A0A3M7QPP4</accession>
<keyword evidence="2" id="KW-1185">Reference proteome</keyword>
<dbReference type="Gene3D" id="3.10.10.10">
    <property type="entry name" value="HIV Type 1 Reverse Transcriptase, subunit A, domain 1"/>
    <property type="match status" value="1"/>
</dbReference>
<evidence type="ECO:0000313" key="2">
    <source>
        <dbReference type="Proteomes" id="UP000276133"/>
    </source>
</evidence>
<protein>
    <submittedName>
        <fullName evidence="1">Uncharacterized protein</fullName>
    </submittedName>
</protein>
<dbReference type="Proteomes" id="UP000276133">
    <property type="component" value="Unassembled WGS sequence"/>
</dbReference>
<comment type="caution">
    <text evidence="1">The sequence shown here is derived from an EMBL/GenBank/DDBJ whole genome shotgun (WGS) entry which is preliminary data.</text>
</comment>
<sequence>MGPTDWVSNLVLVPKSTDPLVIRITTDSRAVNNAVKRTRFPGKTIEDITYLVNGAKFFSKIDYVFLARYNFDISVRYNYRDHSSQENLNSTSRRFRYNPDILNDEN</sequence>
<dbReference type="EMBL" id="REGN01005524">
    <property type="protein sequence ID" value="RNA13044.1"/>
    <property type="molecule type" value="Genomic_DNA"/>
</dbReference>
<dbReference type="SUPFAM" id="SSF56672">
    <property type="entry name" value="DNA/RNA polymerases"/>
    <property type="match status" value="1"/>
</dbReference>